<evidence type="ECO:0000313" key="3">
    <source>
        <dbReference type="Proteomes" id="UP001428817"/>
    </source>
</evidence>
<name>A0ABP9PZ75_9PSEU</name>
<dbReference type="InterPro" id="IPR019239">
    <property type="entry name" value="VapB_antitoxin"/>
</dbReference>
<evidence type="ECO:0000256" key="1">
    <source>
        <dbReference type="SAM" id="MobiDB-lite"/>
    </source>
</evidence>
<organism evidence="2 3">
    <name type="scientific">Pseudonocardia eucalypti</name>
    <dbReference type="NCBI Taxonomy" id="648755"/>
    <lineage>
        <taxon>Bacteria</taxon>
        <taxon>Bacillati</taxon>
        <taxon>Actinomycetota</taxon>
        <taxon>Actinomycetes</taxon>
        <taxon>Pseudonocardiales</taxon>
        <taxon>Pseudonocardiaceae</taxon>
        <taxon>Pseudonocardia</taxon>
    </lineage>
</organism>
<sequence length="124" mass="13801">MVRVAHQPDHPVPARGEQPLQPQRDLPVPTGDHHPHTPDGSGDIGQALAVYRMCMGRTNIDIDDELIDAAMKKYGLKTKKEAVELALRQLVGPRLSPEFFESLQGIGWEGDLDAMRNADKPIEW</sequence>
<accession>A0ABP9PZ75</accession>
<dbReference type="Proteomes" id="UP001428817">
    <property type="component" value="Unassembled WGS sequence"/>
</dbReference>
<evidence type="ECO:0008006" key="4">
    <source>
        <dbReference type="Google" id="ProtNLM"/>
    </source>
</evidence>
<keyword evidence="3" id="KW-1185">Reference proteome</keyword>
<reference evidence="3" key="1">
    <citation type="journal article" date="2019" name="Int. J. Syst. Evol. Microbiol.">
        <title>The Global Catalogue of Microorganisms (GCM) 10K type strain sequencing project: providing services to taxonomists for standard genome sequencing and annotation.</title>
        <authorList>
            <consortium name="The Broad Institute Genomics Platform"/>
            <consortium name="The Broad Institute Genome Sequencing Center for Infectious Disease"/>
            <person name="Wu L."/>
            <person name="Ma J."/>
        </authorList>
    </citation>
    <scope>NUCLEOTIDE SEQUENCE [LARGE SCALE GENOMIC DNA]</scope>
    <source>
        <strain evidence="3">JCM 18303</strain>
    </source>
</reference>
<gene>
    <name evidence="2" type="ORF">GCM10023321_20630</name>
</gene>
<evidence type="ECO:0000313" key="2">
    <source>
        <dbReference type="EMBL" id="GAA5152253.1"/>
    </source>
</evidence>
<dbReference type="EMBL" id="BAABJP010000007">
    <property type="protein sequence ID" value="GAA5152253.1"/>
    <property type="molecule type" value="Genomic_DNA"/>
</dbReference>
<comment type="caution">
    <text evidence="2">The sequence shown here is derived from an EMBL/GenBank/DDBJ whole genome shotgun (WGS) entry which is preliminary data.</text>
</comment>
<dbReference type="Pfam" id="PF09957">
    <property type="entry name" value="VapB_antitoxin"/>
    <property type="match status" value="1"/>
</dbReference>
<proteinExistence type="predicted"/>
<protein>
    <recommendedName>
        <fullName evidence="4">Type II toxin-antitoxin system VapB family antitoxin</fullName>
    </recommendedName>
</protein>
<feature type="region of interest" description="Disordered" evidence="1">
    <location>
        <begin position="1"/>
        <end position="44"/>
    </location>
</feature>